<evidence type="ECO:0000256" key="2">
    <source>
        <dbReference type="SAM" id="MobiDB-lite"/>
    </source>
</evidence>
<gene>
    <name evidence="4" type="ORF">AAH991_38055</name>
</gene>
<dbReference type="Gene3D" id="1.10.443.10">
    <property type="entry name" value="Intergrase catalytic core"/>
    <property type="match status" value="1"/>
</dbReference>
<protein>
    <submittedName>
        <fullName evidence="4">Tyrosine-type recombinase/integrase</fullName>
    </submittedName>
</protein>
<dbReference type="PROSITE" id="PS51898">
    <property type="entry name" value="TYR_RECOMBINASE"/>
    <property type="match status" value="1"/>
</dbReference>
<evidence type="ECO:0000313" key="5">
    <source>
        <dbReference type="Proteomes" id="UP001447516"/>
    </source>
</evidence>
<evidence type="ECO:0000256" key="1">
    <source>
        <dbReference type="ARBA" id="ARBA00023172"/>
    </source>
</evidence>
<reference evidence="4 5" key="1">
    <citation type="submission" date="2024-05" db="EMBL/GenBank/DDBJ databases">
        <title>Microbispora sp.ZYX-F-249.</title>
        <authorList>
            <person name="Xie H."/>
        </authorList>
    </citation>
    <scope>NUCLEOTIDE SEQUENCE [LARGE SCALE GENOMIC DNA]</scope>
    <source>
        <strain evidence="4 5">ZYX-F-249</strain>
    </source>
</reference>
<dbReference type="InterPro" id="IPR002104">
    <property type="entry name" value="Integrase_catalytic"/>
</dbReference>
<evidence type="ECO:0000259" key="3">
    <source>
        <dbReference type="PROSITE" id="PS51898"/>
    </source>
</evidence>
<dbReference type="Proteomes" id="UP001447516">
    <property type="component" value="Unassembled WGS sequence"/>
</dbReference>
<dbReference type="EMBL" id="JBDJAW010000067">
    <property type="protein sequence ID" value="MEN3540970.1"/>
    <property type="molecule type" value="Genomic_DNA"/>
</dbReference>
<dbReference type="InterPro" id="IPR050090">
    <property type="entry name" value="Tyrosine_recombinase_XerCD"/>
</dbReference>
<dbReference type="InterPro" id="IPR011010">
    <property type="entry name" value="DNA_brk_join_enz"/>
</dbReference>
<dbReference type="Pfam" id="PF00589">
    <property type="entry name" value="Phage_integrase"/>
    <property type="match status" value="1"/>
</dbReference>
<sequence>MTQLPDIVTADDRLPATQTFPDRARNPYWVYLDNLQSGESKRTMKGCLDRIARLLFAGHPNANEEHSGELVPWHQLQYEHTIRVRALLIEDNLSPAYINKHLVAMRRVLKEAWRLGLITAEHRDRASDLPMVKGSRLPAGTHVPPESLAAVLGVCDAAAASDKDADRVAGTRDGAMLAALYSTGCRRAELTGLTLADYDPATRSLRVRGKGDKERVVYLIPDAMARVEAWIAVRGRTPGALFPPLRKGGKFRTDPRGWPVHMTPRALGTILDARYTQAAVARRTPHDFRRTFVGELLDAGVDLATVQGLTGHASPATTARYDRRPERRRQEATDKLTLPKPRPPRPKGDPVP</sequence>
<name>A0ABV0B0C3_9ACTN</name>
<dbReference type="InterPro" id="IPR013762">
    <property type="entry name" value="Integrase-like_cat_sf"/>
</dbReference>
<accession>A0ABV0B0C3</accession>
<feature type="region of interest" description="Disordered" evidence="2">
    <location>
        <begin position="311"/>
        <end position="352"/>
    </location>
</feature>
<evidence type="ECO:0000313" key="4">
    <source>
        <dbReference type="EMBL" id="MEN3540970.1"/>
    </source>
</evidence>
<dbReference type="PANTHER" id="PTHR30349:SF88">
    <property type="entry name" value="BLL1584 PROTEIN"/>
    <property type="match status" value="1"/>
</dbReference>
<dbReference type="RefSeq" id="WP_346230808.1">
    <property type="nucleotide sequence ID" value="NZ_JBDJAW010000067.1"/>
</dbReference>
<organism evidence="4 5">
    <name type="scientific">Microbispora maris</name>
    <dbReference type="NCBI Taxonomy" id="3144104"/>
    <lineage>
        <taxon>Bacteria</taxon>
        <taxon>Bacillati</taxon>
        <taxon>Actinomycetota</taxon>
        <taxon>Actinomycetes</taxon>
        <taxon>Streptosporangiales</taxon>
        <taxon>Streptosporangiaceae</taxon>
        <taxon>Microbispora</taxon>
    </lineage>
</organism>
<comment type="caution">
    <text evidence="4">The sequence shown here is derived from an EMBL/GenBank/DDBJ whole genome shotgun (WGS) entry which is preliminary data.</text>
</comment>
<keyword evidence="5" id="KW-1185">Reference proteome</keyword>
<dbReference type="PANTHER" id="PTHR30349">
    <property type="entry name" value="PHAGE INTEGRASE-RELATED"/>
    <property type="match status" value="1"/>
</dbReference>
<keyword evidence="1" id="KW-0233">DNA recombination</keyword>
<proteinExistence type="predicted"/>
<feature type="compositionally biased region" description="Basic and acidic residues" evidence="2">
    <location>
        <begin position="320"/>
        <end position="334"/>
    </location>
</feature>
<feature type="domain" description="Tyr recombinase" evidence="3">
    <location>
        <begin position="141"/>
        <end position="334"/>
    </location>
</feature>
<dbReference type="SUPFAM" id="SSF56349">
    <property type="entry name" value="DNA breaking-rejoining enzymes"/>
    <property type="match status" value="1"/>
</dbReference>